<accession>A0A6V7PQC9</accession>
<organism evidence="2">
    <name type="scientific">Ananas comosus var. bracteatus</name>
    <name type="common">red pineapple</name>
    <dbReference type="NCBI Taxonomy" id="296719"/>
    <lineage>
        <taxon>Eukaryota</taxon>
        <taxon>Viridiplantae</taxon>
        <taxon>Streptophyta</taxon>
        <taxon>Embryophyta</taxon>
        <taxon>Tracheophyta</taxon>
        <taxon>Spermatophyta</taxon>
        <taxon>Magnoliopsida</taxon>
        <taxon>Liliopsida</taxon>
        <taxon>Poales</taxon>
        <taxon>Bromeliaceae</taxon>
        <taxon>Bromelioideae</taxon>
        <taxon>Ananas</taxon>
    </lineage>
</organism>
<dbReference type="EMBL" id="LR862150">
    <property type="protein sequence ID" value="CAD1833017.1"/>
    <property type="molecule type" value="Genomic_DNA"/>
</dbReference>
<gene>
    <name evidence="2" type="ORF">CB5_LOCUS16228</name>
</gene>
<feature type="region of interest" description="Disordered" evidence="1">
    <location>
        <begin position="229"/>
        <end position="278"/>
    </location>
</feature>
<proteinExistence type="predicted"/>
<evidence type="ECO:0000313" key="2">
    <source>
        <dbReference type="EMBL" id="CAD1833017.1"/>
    </source>
</evidence>
<sequence length="376" mass="42509">MAPLPPLPSSPSLDYTILRQFVPSDPFSVHLRVTLSVACNPDDASDFEAYLDLNDLTYTKFLYKFAARQFGFVQAIPAPAKFFIANTAVNRPPTKSTAEVDRISAMGNRLRRFFKLVSFRPNHTGVMGFRYAITWDYFADRVFGLVTQQAIRKTIHPLTVPFLSRGFSLDATAQSAPGAGSEETSDHNSEEPPSSSVVSFNLFVRLSFPYMILLLTFVYLLRVQPIPTSSSVPASEKRPIDPEQSTPPPPPKRRKSFAKKSTFTRAEDTPSADVPEQSVPDEPISIKVVSLIDYNQFLCCFIIFIISFQQNSDLLKTLLVLVSLHLWGRKCLTLRDKPVARPVLIKSEKPKGNRIQKKEVEKRQQETWYQRHPPQK</sequence>
<feature type="region of interest" description="Disordered" evidence="1">
    <location>
        <begin position="346"/>
        <end position="376"/>
    </location>
</feature>
<dbReference type="AlphaFoldDB" id="A0A6V7PQC9"/>
<evidence type="ECO:0000256" key="1">
    <source>
        <dbReference type="SAM" id="MobiDB-lite"/>
    </source>
</evidence>
<protein>
    <submittedName>
        <fullName evidence="2">Uncharacterized protein</fullName>
    </submittedName>
</protein>
<feature type="compositionally biased region" description="Basic and acidic residues" evidence="1">
    <location>
        <begin position="346"/>
        <end position="365"/>
    </location>
</feature>
<reference evidence="2" key="1">
    <citation type="submission" date="2020-07" db="EMBL/GenBank/DDBJ databases">
        <authorList>
            <person name="Lin J."/>
        </authorList>
    </citation>
    <scope>NUCLEOTIDE SEQUENCE</scope>
</reference>
<feature type="region of interest" description="Disordered" evidence="1">
    <location>
        <begin position="173"/>
        <end position="193"/>
    </location>
</feature>
<name>A0A6V7PQC9_ANACO</name>